<keyword evidence="2 8" id="KW-0645">Protease</keyword>
<evidence type="ECO:0000256" key="6">
    <source>
        <dbReference type="SAM" id="MobiDB-lite"/>
    </source>
</evidence>
<dbReference type="Pfam" id="PF00082">
    <property type="entry name" value="Peptidase_S8"/>
    <property type="match status" value="1"/>
</dbReference>
<dbReference type="PROSITE" id="PS51892">
    <property type="entry name" value="SUBTILASE"/>
    <property type="match status" value="1"/>
</dbReference>
<accession>A0AAV9XAY0</accession>
<keyword evidence="3" id="KW-0378">Hydrolase</keyword>
<evidence type="ECO:0000256" key="2">
    <source>
        <dbReference type="ARBA" id="ARBA00022670"/>
    </source>
</evidence>
<dbReference type="InterPro" id="IPR050131">
    <property type="entry name" value="Peptidase_S8_subtilisin-like"/>
</dbReference>
<dbReference type="AlphaFoldDB" id="A0AAV9XAY0"/>
<dbReference type="InterPro" id="IPR036852">
    <property type="entry name" value="Peptidase_S8/S53_dom_sf"/>
</dbReference>
<evidence type="ECO:0000256" key="3">
    <source>
        <dbReference type="ARBA" id="ARBA00022801"/>
    </source>
</evidence>
<dbReference type="EMBL" id="JAVHJO010000007">
    <property type="protein sequence ID" value="KAK6538845.1"/>
    <property type="molecule type" value="Genomic_DNA"/>
</dbReference>
<sequence>MGGDNENYDDGDDDDDEATGSPSSEFFQEPEPMVIDDKISFSNSFGIRKRSLAAQVVSKKTKIKRAGTEGEVEITRNAWEGLPILSEPKDEMQLTRVKRIKNSYYHYRNPGKGVVIYAYETGCIVNHPEFEGTKFQDWISSGWFPGEEGADPWFEGPHGTTVVDKIAGKYGGIAQEAEIVVVSYIDGNQQVDYDTLLDALLKMYDHIRLHNNGRPCVINMATVLYTYETEDSDPDADIDRAMKKSYEDILGELLKLENVIIVTSAGNEDPVSWTTSDNLIRRSGT</sequence>
<dbReference type="Gene3D" id="3.40.50.200">
    <property type="entry name" value="Peptidase S8/S53 domain"/>
    <property type="match status" value="1"/>
</dbReference>
<evidence type="ECO:0000256" key="5">
    <source>
        <dbReference type="PROSITE-ProRule" id="PRU01240"/>
    </source>
</evidence>
<dbReference type="Proteomes" id="UP001365542">
    <property type="component" value="Unassembled WGS sequence"/>
</dbReference>
<evidence type="ECO:0000256" key="1">
    <source>
        <dbReference type="ARBA" id="ARBA00011073"/>
    </source>
</evidence>
<dbReference type="GO" id="GO:0004252">
    <property type="term" value="F:serine-type endopeptidase activity"/>
    <property type="evidence" value="ECO:0007669"/>
    <property type="project" value="InterPro"/>
</dbReference>
<dbReference type="PANTHER" id="PTHR43806:SF11">
    <property type="entry name" value="CEREVISIN-RELATED"/>
    <property type="match status" value="1"/>
</dbReference>
<feature type="domain" description="Peptidase S8/S53" evidence="7">
    <location>
        <begin position="111"/>
        <end position="269"/>
    </location>
</feature>
<evidence type="ECO:0000313" key="9">
    <source>
        <dbReference type="Proteomes" id="UP001365542"/>
    </source>
</evidence>
<proteinExistence type="inferred from homology"/>
<keyword evidence="9" id="KW-1185">Reference proteome</keyword>
<dbReference type="PANTHER" id="PTHR43806">
    <property type="entry name" value="PEPTIDASE S8"/>
    <property type="match status" value="1"/>
</dbReference>
<reference evidence="8 9" key="1">
    <citation type="submission" date="2019-10" db="EMBL/GenBank/DDBJ databases">
        <authorList>
            <person name="Palmer J.M."/>
        </authorList>
    </citation>
    <scope>NUCLEOTIDE SEQUENCE [LARGE SCALE GENOMIC DNA]</scope>
    <source>
        <strain evidence="8 9">TWF694</strain>
    </source>
</reference>
<evidence type="ECO:0000256" key="4">
    <source>
        <dbReference type="ARBA" id="ARBA00022825"/>
    </source>
</evidence>
<comment type="similarity">
    <text evidence="1 5">Belongs to the peptidase S8 family.</text>
</comment>
<comment type="caution">
    <text evidence="5">Lacks conserved residue(s) required for the propagation of feature annotation.</text>
</comment>
<evidence type="ECO:0000259" key="7">
    <source>
        <dbReference type="Pfam" id="PF00082"/>
    </source>
</evidence>
<protein>
    <submittedName>
        <fullName evidence="8">Serine protease</fullName>
    </submittedName>
</protein>
<comment type="caution">
    <text evidence="8">The sequence shown here is derived from an EMBL/GenBank/DDBJ whole genome shotgun (WGS) entry which is preliminary data.</text>
</comment>
<dbReference type="SUPFAM" id="SSF52743">
    <property type="entry name" value="Subtilisin-like"/>
    <property type="match status" value="1"/>
</dbReference>
<dbReference type="InterPro" id="IPR000209">
    <property type="entry name" value="Peptidase_S8/S53_dom"/>
</dbReference>
<feature type="compositionally biased region" description="Acidic residues" evidence="6">
    <location>
        <begin position="1"/>
        <end position="18"/>
    </location>
</feature>
<gene>
    <name evidence="8" type="primary">SUB8_13</name>
    <name evidence="8" type="ORF">TWF694_010408</name>
</gene>
<feature type="region of interest" description="Disordered" evidence="6">
    <location>
        <begin position="1"/>
        <end position="31"/>
    </location>
</feature>
<dbReference type="GO" id="GO:0006508">
    <property type="term" value="P:proteolysis"/>
    <property type="evidence" value="ECO:0007669"/>
    <property type="project" value="UniProtKB-KW"/>
</dbReference>
<name>A0AAV9XAY0_9PEZI</name>
<evidence type="ECO:0000313" key="8">
    <source>
        <dbReference type="EMBL" id="KAK6538845.1"/>
    </source>
</evidence>
<keyword evidence="4" id="KW-0720">Serine protease</keyword>
<organism evidence="8 9">
    <name type="scientific">Orbilia ellipsospora</name>
    <dbReference type="NCBI Taxonomy" id="2528407"/>
    <lineage>
        <taxon>Eukaryota</taxon>
        <taxon>Fungi</taxon>
        <taxon>Dikarya</taxon>
        <taxon>Ascomycota</taxon>
        <taxon>Pezizomycotina</taxon>
        <taxon>Orbiliomycetes</taxon>
        <taxon>Orbiliales</taxon>
        <taxon>Orbiliaceae</taxon>
        <taxon>Orbilia</taxon>
    </lineage>
</organism>